<dbReference type="Proteomes" id="UP000319257">
    <property type="component" value="Unassembled WGS sequence"/>
</dbReference>
<dbReference type="AlphaFoldDB" id="A0A507AWF7"/>
<proteinExistence type="predicted"/>
<comment type="caution">
    <text evidence="1">The sequence shown here is derived from an EMBL/GenBank/DDBJ whole genome shotgun (WGS) entry which is preliminary data.</text>
</comment>
<name>A0A507AWF7_9PEZI</name>
<keyword evidence="2" id="KW-1185">Reference proteome</keyword>
<protein>
    <submittedName>
        <fullName evidence="1">Uncharacterized protein</fullName>
    </submittedName>
</protein>
<accession>A0A507AWF7</accession>
<organism evidence="1 2">
    <name type="scientific">Thyridium curvatum</name>
    <dbReference type="NCBI Taxonomy" id="1093900"/>
    <lineage>
        <taxon>Eukaryota</taxon>
        <taxon>Fungi</taxon>
        <taxon>Dikarya</taxon>
        <taxon>Ascomycota</taxon>
        <taxon>Pezizomycotina</taxon>
        <taxon>Sordariomycetes</taxon>
        <taxon>Sordariomycetidae</taxon>
        <taxon>Thyridiales</taxon>
        <taxon>Thyridiaceae</taxon>
        <taxon>Thyridium</taxon>
    </lineage>
</organism>
<evidence type="ECO:0000313" key="1">
    <source>
        <dbReference type="EMBL" id="TPX08600.1"/>
    </source>
</evidence>
<dbReference type="EMBL" id="SKBQ01000076">
    <property type="protein sequence ID" value="TPX08600.1"/>
    <property type="molecule type" value="Genomic_DNA"/>
</dbReference>
<gene>
    <name evidence="1" type="ORF">E0L32_009939</name>
</gene>
<sequence>MGFFKGLDPTKFPIDTSVSFHPDKIFLLQSALGLNTETRVIDCSETEAPDGLAYPLPEDFRAQVEAFAQKNKDKARPVYVLKRKAWYSMDLAFADQDGNRLASLSGSLFKLGTRTVTFPEGSPHSAHDIESQLIAPGRSEEVFVKDSNPFFWDMVESKGALYKLVDEKRVLIALFAAKHGYTKDWVLLLNSAELDEVVAIATFMMFLNRVD</sequence>
<reference evidence="1 2" key="1">
    <citation type="submission" date="2019-06" db="EMBL/GenBank/DDBJ databases">
        <title>Draft genome sequence of the filamentous fungus Phialemoniopsis curvata isolated from diesel fuel.</title>
        <authorList>
            <person name="Varaljay V.A."/>
            <person name="Lyon W.J."/>
            <person name="Crouch A.L."/>
            <person name="Drake C.E."/>
            <person name="Hollomon J.M."/>
            <person name="Nadeau L.J."/>
            <person name="Nunn H.S."/>
            <person name="Stevenson B.S."/>
            <person name="Bojanowski C.L."/>
            <person name="Crookes-Goodson W.J."/>
        </authorList>
    </citation>
    <scope>NUCLEOTIDE SEQUENCE [LARGE SCALE GENOMIC DNA]</scope>
    <source>
        <strain evidence="1 2">D216</strain>
    </source>
</reference>
<dbReference type="InParanoid" id="A0A507AWF7"/>
<dbReference type="GeneID" id="41977386"/>
<dbReference type="RefSeq" id="XP_030990311.1">
    <property type="nucleotide sequence ID" value="XM_031144956.1"/>
</dbReference>
<dbReference type="OrthoDB" id="5232008at2759"/>
<evidence type="ECO:0000313" key="2">
    <source>
        <dbReference type="Proteomes" id="UP000319257"/>
    </source>
</evidence>